<accession>A0ABP5EZA8</accession>
<dbReference type="RefSeq" id="WP_344310158.1">
    <property type="nucleotide sequence ID" value="NZ_BAAANO010000025.1"/>
</dbReference>
<evidence type="ECO:0000256" key="2">
    <source>
        <dbReference type="ARBA" id="ARBA00022643"/>
    </source>
</evidence>
<evidence type="ECO:0000259" key="4">
    <source>
        <dbReference type="Pfam" id="PF03358"/>
    </source>
</evidence>
<keyword evidence="3" id="KW-0560">Oxidoreductase</keyword>
<evidence type="ECO:0000313" key="5">
    <source>
        <dbReference type="EMBL" id="GAA2012425.1"/>
    </source>
</evidence>
<comment type="caution">
    <text evidence="5">The sequence shown here is derived from an EMBL/GenBank/DDBJ whole genome shotgun (WGS) entry which is preliminary data.</text>
</comment>
<dbReference type="PANTHER" id="PTHR43408:SF2">
    <property type="entry name" value="FMN REDUCTASE (NADPH)"/>
    <property type="match status" value="1"/>
</dbReference>
<dbReference type="SUPFAM" id="SSF52218">
    <property type="entry name" value="Flavoproteins"/>
    <property type="match status" value="1"/>
</dbReference>
<dbReference type="InterPro" id="IPR029039">
    <property type="entry name" value="Flavoprotein-like_sf"/>
</dbReference>
<keyword evidence="6" id="KW-1185">Reference proteome</keyword>
<feature type="domain" description="NADPH-dependent FMN reductase-like" evidence="4">
    <location>
        <begin position="3"/>
        <end position="151"/>
    </location>
</feature>
<evidence type="ECO:0000313" key="6">
    <source>
        <dbReference type="Proteomes" id="UP001500755"/>
    </source>
</evidence>
<dbReference type="Pfam" id="PF03358">
    <property type="entry name" value="FMN_red"/>
    <property type="match status" value="1"/>
</dbReference>
<gene>
    <name evidence="5" type="ORF">GCM10009755_24890</name>
</gene>
<evidence type="ECO:0000256" key="1">
    <source>
        <dbReference type="ARBA" id="ARBA00022630"/>
    </source>
</evidence>
<keyword evidence="1" id="KW-0285">Flavoprotein</keyword>
<protein>
    <submittedName>
        <fullName evidence="5">NAD(P)H-dependent oxidoreductase</fullName>
    </submittedName>
</protein>
<proteinExistence type="predicted"/>
<dbReference type="Gene3D" id="3.40.50.360">
    <property type="match status" value="1"/>
</dbReference>
<dbReference type="PANTHER" id="PTHR43408">
    <property type="entry name" value="FMN REDUCTASE (NADPH)"/>
    <property type="match status" value="1"/>
</dbReference>
<dbReference type="InterPro" id="IPR023932">
    <property type="entry name" value="CE1759_FMN_reduct"/>
</dbReference>
<keyword evidence="2" id="KW-0288">FMN</keyword>
<dbReference type="Proteomes" id="UP001500755">
    <property type="component" value="Unassembled WGS sequence"/>
</dbReference>
<dbReference type="EMBL" id="BAAANO010000025">
    <property type="protein sequence ID" value="GAA2012425.1"/>
    <property type="molecule type" value="Genomic_DNA"/>
</dbReference>
<dbReference type="NCBIfam" id="TIGR04037">
    <property type="entry name" value="LLM_duo_CE1759"/>
    <property type="match status" value="1"/>
</dbReference>
<organism evidence="5 6">
    <name type="scientific">Brevibacterium samyangense</name>
    <dbReference type="NCBI Taxonomy" id="366888"/>
    <lineage>
        <taxon>Bacteria</taxon>
        <taxon>Bacillati</taxon>
        <taxon>Actinomycetota</taxon>
        <taxon>Actinomycetes</taxon>
        <taxon>Micrococcales</taxon>
        <taxon>Brevibacteriaceae</taxon>
        <taxon>Brevibacterium</taxon>
    </lineage>
</organism>
<name>A0ABP5EZA8_9MICO</name>
<dbReference type="InterPro" id="IPR051814">
    <property type="entry name" value="NAD(P)H-dep_FMN_reductase"/>
</dbReference>
<reference evidence="6" key="1">
    <citation type="journal article" date="2019" name="Int. J. Syst. Evol. Microbiol.">
        <title>The Global Catalogue of Microorganisms (GCM) 10K type strain sequencing project: providing services to taxonomists for standard genome sequencing and annotation.</title>
        <authorList>
            <consortium name="The Broad Institute Genomics Platform"/>
            <consortium name="The Broad Institute Genome Sequencing Center for Infectious Disease"/>
            <person name="Wu L."/>
            <person name="Ma J."/>
        </authorList>
    </citation>
    <scope>NUCLEOTIDE SEQUENCE [LARGE SCALE GENOMIC DNA]</scope>
    <source>
        <strain evidence="6">JCM 14546</strain>
    </source>
</reference>
<dbReference type="InterPro" id="IPR005025">
    <property type="entry name" value="FMN_Rdtase-like_dom"/>
</dbReference>
<evidence type="ECO:0000256" key="3">
    <source>
        <dbReference type="ARBA" id="ARBA00023002"/>
    </source>
</evidence>
<sequence>MYRIVAISGGTGEPSNSTKLAERILVATSTELGGLGAQVETEVIALRPLAHDLVDMALTGIASDALQAAFDSIRTAHGVVVVSSVYNASPFGLFQLFLQLFPDGGLDGIPVTLGATGGTARHSLVVESHIRPLVSYLKGLALPTTVFAATDDWGAPESVTGLNARVHRAATELARFVTSVPDETRNVFDDLDPEGVTPFDQLLGGL</sequence>